<protein>
    <submittedName>
        <fullName evidence="6">LysR substrate-binding domain-containing protein</fullName>
    </submittedName>
</protein>
<dbReference type="Proteomes" id="UP001609821">
    <property type="component" value="Unassembled WGS sequence"/>
</dbReference>
<dbReference type="PROSITE" id="PS50931">
    <property type="entry name" value="HTH_LYSR"/>
    <property type="match status" value="1"/>
</dbReference>
<evidence type="ECO:0000313" key="7">
    <source>
        <dbReference type="Proteomes" id="UP001609821"/>
    </source>
</evidence>
<proteinExistence type="inferred from homology"/>
<keyword evidence="4" id="KW-0804">Transcription</keyword>
<feature type="domain" description="HTH lysR-type" evidence="5">
    <location>
        <begin position="1"/>
        <end position="59"/>
    </location>
</feature>
<dbReference type="InterPro" id="IPR058163">
    <property type="entry name" value="LysR-type_TF_proteobact-type"/>
</dbReference>
<evidence type="ECO:0000259" key="5">
    <source>
        <dbReference type="PROSITE" id="PS50931"/>
    </source>
</evidence>
<dbReference type="InterPro" id="IPR036390">
    <property type="entry name" value="WH_DNA-bd_sf"/>
</dbReference>
<dbReference type="InterPro" id="IPR000847">
    <property type="entry name" value="LysR_HTH_N"/>
</dbReference>
<dbReference type="InterPro" id="IPR005119">
    <property type="entry name" value="LysR_subst-bd"/>
</dbReference>
<dbReference type="SUPFAM" id="SSF53850">
    <property type="entry name" value="Periplasmic binding protein-like II"/>
    <property type="match status" value="1"/>
</dbReference>
<dbReference type="CDD" id="cd08472">
    <property type="entry name" value="PBP2_CrgA_like_3"/>
    <property type="match status" value="1"/>
</dbReference>
<evidence type="ECO:0000313" key="6">
    <source>
        <dbReference type="EMBL" id="MFH6564852.1"/>
    </source>
</evidence>
<reference evidence="6 7" key="1">
    <citation type="submission" date="2024-10" db="EMBL/GenBank/DDBJ databases">
        <title>Aeromonas and Pseudomonas from the Cagarras Archipelago, Rio de Janeiro, Brazil.</title>
        <authorList>
            <person name="Canellas A.L.B."/>
            <person name="Laport M.S."/>
        </authorList>
    </citation>
    <scope>NUCLEOTIDE SEQUENCE [LARGE SCALE GENOMIC DNA]</scope>
    <source>
        <strain evidence="6 7">CPF-4</strain>
    </source>
</reference>
<dbReference type="Gene3D" id="1.10.10.10">
    <property type="entry name" value="Winged helix-like DNA-binding domain superfamily/Winged helix DNA-binding domain"/>
    <property type="match status" value="1"/>
</dbReference>
<keyword evidence="3" id="KW-0238">DNA-binding</keyword>
<organism evidence="6 7">
    <name type="scientific">Pseudomonas kulmbachensis</name>
    <dbReference type="NCBI Taxonomy" id="3043408"/>
    <lineage>
        <taxon>Bacteria</taxon>
        <taxon>Pseudomonadati</taxon>
        <taxon>Pseudomonadota</taxon>
        <taxon>Gammaproteobacteria</taxon>
        <taxon>Pseudomonadales</taxon>
        <taxon>Pseudomonadaceae</taxon>
        <taxon>Pseudomonas</taxon>
    </lineage>
</organism>
<dbReference type="Pfam" id="PF03466">
    <property type="entry name" value="LysR_substrate"/>
    <property type="match status" value="1"/>
</dbReference>
<dbReference type="InterPro" id="IPR036388">
    <property type="entry name" value="WH-like_DNA-bd_sf"/>
</dbReference>
<dbReference type="PRINTS" id="PR00039">
    <property type="entry name" value="HTHLYSR"/>
</dbReference>
<evidence type="ECO:0000256" key="2">
    <source>
        <dbReference type="ARBA" id="ARBA00023015"/>
    </source>
</evidence>
<dbReference type="SUPFAM" id="SSF46785">
    <property type="entry name" value="Winged helix' DNA-binding domain"/>
    <property type="match status" value="1"/>
</dbReference>
<keyword evidence="7" id="KW-1185">Reference proteome</keyword>
<dbReference type="Pfam" id="PF00126">
    <property type="entry name" value="HTH_1"/>
    <property type="match status" value="1"/>
</dbReference>
<gene>
    <name evidence="6" type="ORF">ACHMWK_02470</name>
</gene>
<dbReference type="PANTHER" id="PTHR30537:SF72">
    <property type="entry name" value="LYSR FAMILY TRANSCRIPTIONAL REGULATOR"/>
    <property type="match status" value="1"/>
</dbReference>
<name>A0ABW7LT20_9PSED</name>
<dbReference type="Gene3D" id="3.40.190.290">
    <property type="match status" value="1"/>
</dbReference>
<comment type="similarity">
    <text evidence="1">Belongs to the LysR transcriptional regulatory family.</text>
</comment>
<evidence type="ECO:0000256" key="1">
    <source>
        <dbReference type="ARBA" id="ARBA00009437"/>
    </source>
</evidence>
<accession>A0ABW7LT20</accession>
<dbReference type="RefSeq" id="WP_261741962.1">
    <property type="nucleotide sequence ID" value="NZ_JBINXA010000003.1"/>
</dbReference>
<sequence>MELLQSMQVFVRVAELGSFTKAADATQLGRPQVTRAIQELEASLGVRLFQRTTRQVRLTTEGEQFYERVMDILGRLAETTSMFDTSGASLRGKLRVDIPSALSQPAFITSLREFTHSHPQIEMALGVTDRTVDLVAEGVDCVLRIGDLPDSSLVARRIGMATMVTCAAPGYIQEFGAPDTLEALDTHRCISFLSGQNHRRLPWQFSQGGIDRGYVSHRGIVVNESNAYVQCGVAGFGILQAPGIALERYLAEGSLVEVLENYRPRPRPVSVLYPSRTHLAPQVHAFVDWVSQRFALLYPVWLEKIAPGLNRP</sequence>
<evidence type="ECO:0000256" key="3">
    <source>
        <dbReference type="ARBA" id="ARBA00023125"/>
    </source>
</evidence>
<dbReference type="PANTHER" id="PTHR30537">
    <property type="entry name" value="HTH-TYPE TRANSCRIPTIONAL REGULATOR"/>
    <property type="match status" value="1"/>
</dbReference>
<evidence type="ECO:0000256" key="4">
    <source>
        <dbReference type="ARBA" id="ARBA00023163"/>
    </source>
</evidence>
<comment type="caution">
    <text evidence="6">The sequence shown here is derived from an EMBL/GenBank/DDBJ whole genome shotgun (WGS) entry which is preliminary data.</text>
</comment>
<dbReference type="EMBL" id="JBINXB010000002">
    <property type="protein sequence ID" value="MFH6564852.1"/>
    <property type="molecule type" value="Genomic_DNA"/>
</dbReference>
<keyword evidence="2" id="KW-0805">Transcription regulation</keyword>